<dbReference type="PROSITE" id="PS51186">
    <property type="entry name" value="GNAT"/>
    <property type="match status" value="1"/>
</dbReference>
<name>A0A1G6XF27_9BACL</name>
<evidence type="ECO:0000259" key="3">
    <source>
        <dbReference type="PROSITE" id="PS51186"/>
    </source>
</evidence>
<dbReference type="Gene3D" id="3.40.630.30">
    <property type="match status" value="1"/>
</dbReference>
<dbReference type="InterPro" id="IPR050680">
    <property type="entry name" value="YpeA/RimI_acetyltransf"/>
</dbReference>
<dbReference type="PANTHER" id="PTHR43420">
    <property type="entry name" value="ACETYLTRANSFERASE"/>
    <property type="match status" value="1"/>
</dbReference>
<reference evidence="4 5" key="1">
    <citation type="submission" date="2016-10" db="EMBL/GenBank/DDBJ databases">
        <authorList>
            <person name="de Groot N.N."/>
        </authorList>
    </citation>
    <scope>NUCLEOTIDE SEQUENCE [LARGE SCALE GENOMIC DNA]</scope>
    <source>
        <strain evidence="4 5">CGMCC 1.6762</strain>
    </source>
</reference>
<proteinExistence type="predicted"/>
<dbReference type="InterPro" id="IPR000182">
    <property type="entry name" value="GNAT_dom"/>
</dbReference>
<dbReference type="EMBL" id="FNAR01000001">
    <property type="protein sequence ID" value="SDD76814.1"/>
    <property type="molecule type" value="Genomic_DNA"/>
</dbReference>
<dbReference type="InterPro" id="IPR016181">
    <property type="entry name" value="Acyl_CoA_acyltransferase"/>
</dbReference>
<dbReference type="Pfam" id="PF00583">
    <property type="entry name" value="Acetyltransf_1"/>
    <property type="match status" value="1"/>
</dbReference>
<dbReference type="GO" id="GO:0016747">
    <property type="term" value="F:acyltransferase activity, transferring groups other than amino-acyl groups"/>
    <property type="evidence" value="ECO:0007669"/>
    <property type="project" value="InterPro"/>
</dbReference>
<keyword evidence="2 4" id="KW-0012">Acyltransferase</keyword>
<evidence type="ECO:0000313" key="4">
    <source>
        <dbReference type="EMBL" id="SDD76814.1"/>
    </source>
</evidence>
<keyword evidence="1 4" id="KW-0808">Transferase</keyword>
<feature type="domain" description="N-acetyltransferase" evidence="3">
    <location>
        <begin position="1"/>
        <end position="167"/>
    </location>
</feature>
<dbReference type="OrthoDB" id="9799092at2"/>
<dbReference type="STRING" id="426756.SAMN04488126_10137"/>
<evidence type="ECO:0000313" key="5">
    <source>
        <dbReference type="Proteomes" id="UP000198823"/>
    </source>
</evidence>
<evidence type="ECO:0000256" key="1">
    <source>
        <dbReference type="ARBA" id="ARBA00022679"/>
    </source>
</evidence>
<dbReference type="SUPFAM" id="SSF55729">
    <property type="entry name" value="Acyl-CoA N-acyltransferases (Nat)"/>
    <property type="match status" value="1"/>
</dbReference>
<dbReference type="RefSeq" id="WP_092092722.1">
    <property type="nucleotide sequence ID" value="NZ_FNAR01000001.1"/>
</dbReference>
<organism evidence="4 5">
    <name type="scientific">Bhargavaea beijingensis</name>
    <dbReference type="NCBI Taxonomy" id="426756"/>
    <lineage>
        <taxon>Bacteria</taxon>
        <taxon>Bacillati</taxon>
        <taxon>Bacillota</taxon>
        <taxon>Bacilli</taxon>
        <taxon>Bacillales</taxon>
        <taxon>Caryophanaceae</taxon>
        <taxon>Bhargavaea</taxon>
    </lineage>
</organism>
<sequence>MEIRLLNGSDARSYQQVRLSALKNKPEAFGSTFERETAFPLEFVASRLKPSEDQFVLGAFQDGGVLAGIVTFKREESPKMRHRGNVFAMYVAPEARGGGVGKALLEELIRRAREADGLEQIHLAVVSDNGPAKKLYTSLGFEIYGTEPHALKVGGKYYDEDLMVLRW</sequence>
<dbReference type="CDD" id="cd04301">
    <property type="entry name" value="NAT_SF"/>
    <property type="match status" value="1"/>
</dbReference>
<evidence type="ECO:0000256" key="2">
    <source>
        <dbReference type="ARBA" id="ARBA00023315"/>
    </source>
</evidence>
<accession>A0A1G6XF27</accession>
<dbReference type="Proteomes" id="UP000198823">
    <property type="component" value="Unassembled WGS sequence"/>
</dbReference>
<protein>
    <submittedName>
        <fullName evidence="4">L-amino acid N-acyltransferase YncA</fullName>
    </submittedName>
</protein>
<dbReference type="AlphaFoldDB" id="A0A1G6XF27"/>
<gene>
    <name evidence="4" type="ORF">SAMN04488126_10137</name>
</gene>